<reference evidence="1 2" key="1">
    <citation type="submission" date="2021-03" db="EMBL/GenBank/DDBJ databases">
        <title>Genomic Encyclopedia of Type Strains, Phase IV (KMG-IV): sequencing the most valuable type-strain genomes for metagenomic binning, comparative biology and taxonomic classification.</title>
        <authorList>
            <person name="Goeker M."/>
        </authorList>
    </citation>
    <scope>NUCLEOTIDE SEQUENCE [LARGE SCALE GENOMIC DNA]</scope>
    <source>
        <strain evidence="1 2">DSM 14349</strain>
    </source>
</reference>
<dbReference type="Proteomes" id="UP001519272">
    <property type="component" value="Unassembled WGS sequence"/>
</dbReference>
<dbReference type="EMBL" id="JAGGKG010000010">
    <property type="protein sequence ID" value="MBP1905673.1"/>
    <property type="molecule type" value="Genomic_DNA"/>
</dbReference>
<dbReference type="RefSeq" id="WP_210089300.1">
    <property type="nucleotide sequence ID" value="NZ_JAGGKG010000010.1"/>
</dbReference>
<proteinExistence type="predicted"/>
<sequence length="94" mass="11133">MYQTIRRKISKEFADILLAKKLGADISKDGKYFLFTSSVTSDEYDRQRRELKRENEKIYSGMPRYSKSIDRANRFGHATPYSYNKVYGKSRFTI</sequence>
<evidence type="ECO:0000313" key="2">
    <source>
        <dbReference type="Proteomes" id="UP001519272"/>
    </source>
</evidence>
<name>A0ABS4FSW2_9BACL</name>
<accession>A0ABS4FSW2</accession>
<evidence type="ECO:0000313" key="1">
    <source>
        <dbReference type="EMBL" id="MBP1905673.1"/>
    </source>
</evidence>
<protein>
    <submittedName>
        <fullName evidence="1">Uncharacterized protein</fullName>
    </submittedName>
</protein>
<gene>
    <name evidence="1" type="ORF">J2Z32_002321</name>
</gene>
<comment type="caution">
    <text evidence="1">The sequence shown here is derived from an EMBL/GenBank/DDBJ whole genome shotgun (WGS) entry which is preliminary data.</text>
</comment>
<organism evidence="1 2">
    <name type="scientific">Paenibacillus turicensis</name>
    <dbReference type="NCBI Taxonomy" id="160487"/>
    <lineage>
        <taxon>Bacteria</taxon>
        <taxon>Bacillati</taxon>
        <taxon>Bacillota</taxon>
        <taxon>Bacilli</taxon>
        <taxon>Bacillales</taxon>
        <taxon>Paenibacillaceae</taxon>
        <taxon>Paenibacillus</taxon>
    </lineage>
</organism>
<keyword evidence="2" id="KW-1185">Reference proteome</keyword>